<feature type="region of interest" description="Disordered" evidence="1">
    <location>
        <begin position="720"/>
        <end position="747"/>
    </location>
</feature>
<accession>A0A640KUU4</accession>
<evidence type="ECO:0000256" key="1">
    <source>
        <dbReference type="SAM" id="MobiDB-lite"/>
    </source>
</evidence>
<keyword evidence="3" id="KW-1185">Reference proteome</keyword>
<comment type="caution">
    <text evidence="2">The sequence shown here is derived from an EMBL/GenBank/DDBJ whole genome shotgun (WGS) entry which is preliminary data.</text>
</comment>
<feature type="compositionally biased region" description="Acidic residues" evidence="1">
    <location>
        <begin position="720"/>
        <end position="729"/>
    </location>
</feature>
<dbReference type="EMBL" id="BLBS01000057">
    <property type="protein sequence ID" value="GET93530.1"/>
    <property type="molecule type" value="Genomic_DNA"/>
</dbReference>
<reference evidence="2" key="1">
    <citation type="submission" date="2019-11" db="EMBL/GenBank/DDBJ databases">
        <title>Leishmania tarentolae CDS.</title>
        <authorList>
            <person name="Goto Y."/>
            <person name="Yamagishi J."/>
        </authorList>
    </citation>
    <scope>NUCLEOTIDE SEQUENCE [LARGE SCALE GENOMIC DNA]</scope>
    <source>
        <strain evidence="2">Parrot Tar II</strain>
    </source>
</reference>
<protein>
    <submittedName>
        <fullName evidence="2">Uncharacterized protein</fullName>
    </submittedName>
</protein>
<gene>
    <name evidence="2" type="ORF">LtaPh_3644900</name>
</gene>
<dbReference type="Proteomes" id="UP000419144">
    <property type="component" value="Unassembled WGS sequence"/>
</dbReference>
<feature type="compositionally biased region" description="Basic and acidic residues" evidence="1">
    <location>
        <begin position="730"/>
        <end position="742"/>
    </location>
</feature>
<dbReference type="VEuPathDB" id="TriTrypDB:LtaPh_3644900"/>
<feature type="region of interest" description="Disordered" evidence="1">
    <location>
        <begin position="371"/>
        <end position="390"/>
    </location>
</feature>
<evidence type="ECO:0000313" key="3">
    <source>
        <dbReference type="Proteomes" id="UP000419144"/>
    </source>
</evidence>
<sequence>MDDSCGSALFPQPSTPELQRFQFQKLRCYPETQTPTVHHDGAVPYAEEVVSYMYADEEDPLHARHANEGNATLPQPLDDCANPCTPRTVCQPRTRQCAEIGSLHPFSDSLCNAHVSATLLQQSPCSFMPSIADAPVVRRARSLSYPSADRSVAPARCSVGYGTGIGGAGQSIGRCTTVFSGVPSAGVNMCSTASAFAAARPTVSLHSALPTAALSIPNEHWHTLQERHSGAGDLPACGGNDVSLTHTCNTHMCTTSASVPRLTRLSLSSNGHSPAVPTNWSIGRPTTLRCRDTEFDVHSDWGAIHGGEESGKEQLINCATQVWRESSEVQMLLQRSHDAEEKGDELLLDLPTLHCDDNLTDNRDLFASSPPITWQPAAPPASVSGFELDRSGSGQDNAVLLSGAPVVSIDEDTHTDNYEVARVCTIPTRKEVAATESSDSFDGLEAAPRKGYARSKCGTPPPSHLGLLNNAANPRTYGRTDNGVSEGVKVSFHAAALEANSHHFGGPLCATFGSGCSDPSRPSAEWRDYKCTATPQGRGVWGEVPGKLRDAEYSVSTMTAGAVAARLDHISLHTSPTPKRLAFEEEDFAERESGGGSPTLVPAVYTAGDGSARQRASDDASAAEVGFLGRDTGSRGSSGMRWASAFSNNGDRNSCRSRVPSGLQLLRSRKRCLAEMQSRCTQERHANNLVSKEMNHTHDANYSAPNRAGSMGRATPFEKLEEEDGDGDEDAVKRQRREEQRRTRLPHLFLASTNTTDDLIPAPVRSVGRGLASCSSVPSSNVRSALNGIQSALEQQQQDRPRNDYTASWSQMSSISYVTPASQSTSMGFWGLPTTLSQGHHGGAVVCSVGSGSQVLTPLPTNSTAQTSRKP</sequence>
<proteinExistence type="predicted"/>
<organism evidence="2 3">
    <name type="scientific">Leishmania tarentolae</name>
    <name type="common">Sauroleishmania tarentolae</name>
    <dbReference type="NCBI Taxonomy" id="5689"/>
    <lineage>
        <taxon>Eukaryota</taxon>
        <taxon>Discoba</taxon>
        <taxon>Euglenozoa</taxon>
        <taxon>Kinetoplastea</taxon>
        <taxon>Metakinetoplastina</taxon>
        <taxon>Trypanosomatida</taxon>
        <taxon>Trypanosomatidae</taxon>
        <taxon>Leishmaniinae</taxon>
        <taxon>Leishmania</taxon>
        <taxon>lizard Leishmania</taxon>
    </lineage>
</organism>
<name>A0A640KUU4_LEITA</name>
<dbReference type="AlphaFoldDB" id="A0A640KUU4"/>
<evidence type="ECO:0000313" key="2">
    <source>
        <dbReference type="EMBL" id="GET93530.1"/>
    </source>
</evidence>
<dbReference type="OrthoDB" id="264683at2759"/>